<reference evidence="2 3" key="1">
    <citation type="submission" date="2014-12" db="EMBL/GenBank/DDBJ databases">
        <title>Genomes of Geoalkalibacter ferrihydriticus and Geoalkalibacter subterraneus, two haloalkaliphilic metal-reducing members of the Geobacteraceae.</title>
        <authorList>
            <person name="Badalamenti J.P."/>
            <person name="Torres C.I."/>
            <person name="Krajmalnik-Brown R."/>
            <person name="Bond D.R."/>
        </authorList>
    </citation>
    <scope>NUCLEOTIDE SEQUENCE [LARGE SCALE GENOMIC DNA]</scope>
    <source>
        <strain evidence="2 3">DSM 17813</strain>
    </source>
</reference>
<accession>A0A0C2HR46</accession>
<feature type="transmembrane region" description="Helical" evidence="1">
    <location>
        <begin position="74"/>
        <end position="102"/>
    </location>
</feature>
<keyword evidence="1" id="KW-1133">Transmembrane helix</keyword>
<dbReference type="EMBL" id="JWJD01000001">
    <property type="protein sequence ID" value="KIH77350.1"/>
    <property type="molecule type" value="Genomic_DNA"/>
</dbReference>
<dbReference type="RefSeq" id="WP_040095255.1">
    <property type="nucleotide sequence ID" value="NZ_JWJD01000001.1"/>
</dbReference>
<name>A0A0C2HR46_9BACT</name>
<evidence type="ECO:0000313" key="2">
    <source>
        <dbReference type="EMBL" id="KIH77350.1"/>
    </source>
</evidence>
<keyword evidence="1" id="KW-0472">Membrane</keyword>
<dbReference type="AlphaFoldDB" id="A0A0C2HR46"/>
<dbReference type="InterPro" id="IPR008407">
    <property type="entry name" value="Brnchd-chn_aa_trnsp_AzlD"/>
</dbReference>
<comment type="caution">
    <text evidence="2">The sequence shown here is derived from an EMBL/GenBank/DDBJ whole genome shotgun (WGS) entry which is preliminary data.</text>
</comment>
<feature type="transmembrane region" description="Helical" evidence="1">
    <location>
        <begin position="35"/>
        <end position="54"/>
    </location>
</feature>
<keyword evidence="1" id="KW-0812">Transmembrane</keyword>
<keyword evidence="3" id="KW-1185">Reference proteome</keyword>
<proteinExistence type="predicted"/>
<protein>
    <submittedName>
        <fullName evidence="2">AzlD family membrane protein</fullName>
    </submittedName>
</protein>
<evidence type="ECO:0000313" key="3">
    <source>
        <dbReference type="Proteomes" id="UP000035068"/>
    </source>
</evidence>
<feature type="transmembrane region" description="Helical" evidence="1">
    <location>
        <begin position="6"/>
        <end position="28"/>
    </location>
</feature>
<evidence type="ECO:0000256" key="1">
    <source>
        <dbReference type="SAM" id="Phobius"/>
    </source>
</evidence>
<dbReference type="Pfam" id="PF05437">
    <property type="entry name" value="AzlD"/>
    <property type="match status" value="1"/>
</dbReference>
<organism evidence="2 3">
    <name type="scientific">Geoalkalibacter ferrihydriticus DSM 17813</name>
    <dbReference type="NCBI Taxonomy" id="1121915"/>
    <lineage>
        <taxon>Bacteria</taxon>
        <taxon>Pseudomonadati</taxon>
        <taxon>Thermodesulfobacteriota</taxon>
        <taxon>Desulfuromonadia</taxon>
        <taxon>Desulfuromonadales</taxon>
        <taxon>Geoalkalibacteraceae</taxon>
        <taxon>Geoalkalibacter</taxon>
    </lineage>
</organism>
<sequence>MKFMDYLFLFAGMGLVTYLPRALPLLYFTQRKMPLWLIDWLSLIPAAILSALLAPTLFTDTATRTLSFSKLELLVAIPTLLFALKTRSLGGTVLVGMLLYWLGGMLF</sequence>
<dbReference type="Proteomes" id="UP000035068">
    <property type="component" value="Unassembled WGS sequence"/>
</dbReference>
<gene>
    <name evidence="2" type="ORF">GFER_00940</name>
</gene>